<dbReference type="PANTHER" id="PTHR31624:SF4">
    <property type="entry name" value="CHROMOSOME 16 OPEN READING FRAME 72"/>
    <property type="match status" value="1"/>
</dbReference>
<accession>A0A183ULC5</accession>
<protein>
    <submittedName>
        <fullName evidence="6">HUWE1-associated protein modifying stress responses</fullName>
    </submittedName>
</protein>
<dbReference type="Proteomes" id="UP000050794">
    <property type="component" value="Unassembled WGS sequence"/>
</dbReference>
<dbReference type="InterPro" id="IPR040308">
    <property type="entry name" value="HAPR1"/>
</dbReference>
<evidence type="ECO:0000313" key="5">
    <source>
        <dbReference type="Proteomes" id="UP000050794"/>
    </source>
</evidence>
<dbReference type="WBParaSite" id="TCNE_0000929501-mRNA-1">
    <property type="protein sequence ID" value="TCNE_0000929501-mRNA-1"/>
    <property type="gene ID" value="TCNE_0000929501"/>
</dbReference>
<dbReference type="InterPro" id="IPR029196">
    <property type="entry name" value="HAPSTR1-like"/>
</dbReference>
<evidence type="ECO:0000313" key="4">
    <source>
        <dbReference type="EMBL" id="VDM40616.1"/>
    </source>
</evidence>
<feature type="region of interest" description="Disordered" evidence="3">
    <location>
        <begin position="148"/>
        <end position="173"/>
    </location>
</feature>
<keyword evidence="2" id="KW-0539">Nucleus</keyword>
<dbReference type="EMBL" id="UYWY01020134">
    <property type="protein sequence ID" value="VDM40616.1"/>
    <property type="molecule type" value="Genomic_DNA"/>
</dbReference>
<dbReference type="AlphaFoldDB" id="A0A183ULC5"/>
<gene>
    <name evidence="4" type="ORF">TCNE_LOCUS9295</name>
</gene>
<evidence type="ECO:0000256" key="3">
    <source>
        <dbReference type="SAM" id="MobiDB-lite"/>
    </source>
</evidence>
<evidence type="ECO:0000256" key="2">
    <source>
        <dbReference type="ARBA" id="ARBA00023242"/>
    </source>
</evidence>
<feature type="region of interest" description="Disordered" evidence="3">
    <location>
        <begin position="98"/>
        <end position="119"/>
    </location>
</feature>
<organism evidence="5 6">
    <name type="scientific">Toxocara canis</name>
    <name type="common">Canine roundworm</name>
    <dbReference type="NCBI Taxonomy" id="6265"/>
    <lineage>
        <taxon>Eukaryota</taxon>
        <taxon>Metazoa</taxon>
        <taxon>Ecdysozoa</taxon>
        <taxon>Nematoda</taxon>
        <taxon>Chromadorea</taxon>
        <taxon>Rhabditida</taxon>
        <taxon>Spirurina</taxon>
        <taxon>Ascaridomorpha</taxon>
        <taxon>Ascaridoidea</taxon>
        <taxon>Toxocaridae</taxon>
        <taxon>Toxocara</taxon>
    </lineage>
</organism>
<dbReference type="Pfam" id="PF15251">
    <property type="entry name" value="TAPR1-like"/>
    <property type="match status" value="1"/>
</dbReference>
<sequence length="173" mass="19552">MCEGLGARLDEEVEDHLWNDFESCAQSVTLLYRNPTWKALQKAAASTTQLYKSGLEREKKSFDRGYMAGRQSVAREILGLRRNRELSVEEIWKLLSKPLCPTDHSRPSPGPPPEPSDSHAVDVFQQALCVPSNAVSPQRVNELNSFLSGQLNRHRKRVHSPSSGPFKKLRRSQ</sequence>
<reference evidence="6" key="1">
    <citation type="submission" date="2016-06" db="UniProtKB">
        <authorList>
            <consortium name="WormBaseParasite"/>
        </authorList>
    </citation>
    <scope>IDENTIFICATION</scope>
</reference>
<dbReference type="GO" id="GO:0005634">
    <property type="term" value="C:nucleus"/>
    <property type="evidence" value="ECO:0007669"/>
    <property type="project" value="UniProtKB-SubCell"/>
</dbReference>
<proteinExistence type="predicted"/>
<keyword evidence="5" id="KW-1185">Reference proteome</keyword>
<comment type="subcellular location">
    <subcellularLocation>
        <location evidence="1">Nucleus</location>
    </subcellularLocation>
</comment>
<reference evidence="4 5" key="2">
    <citation type="submission" date="2018-11" db="EMBL/GenBank/DDBJ databases">
        <authorList>
            <consortium name="Pathogen Informatics"/>
        </authorList>
    </citation>
    <scope>NUCLEOTIDE SEQUENCE [LARGE SCALE GENOMIC DNA]</scope>
</reference>
<evidence type="ECO:0000256" key="1">
    <source>
        <dbReference type="ARBA" id="ARBA00004123"/>
    </source>
</evidence>
<dbReference type="PANTHER" id="PTHR31624">
    <property type="entry name" value="UPF0472 PROTEIN C16ORF72"/>
    <property type="match status" value="1"/>
</dbReference>
<evidence type="ECO:0000313" key="6">
    <source>
        <dbReference type="WBParaSite" id="TCNE_0000929501-mRNA-1"/>
    </source>
</evidence>
<name>A0A183ULC5_TOXCA</name>